<dbReference type="Proteomes" id="UP001458880">
    <property type="component" value="Unassembled WGS sequence"/>
</dbReference>
<dbReference type="EMBL" id="JASPKY010000033">
    <property type="protein sequence ID" value="KAK9747172.1"/>
    <property type="molecule type" value="Genomic_DNA"/>
</dbReference>
<evidence type="ECO:0000313" key="7">
    <source>
        <dbReference type="EMBL" id="KAK9747172.1"/>
    </source>
</evidence>
<proteinExistence type="inferred from homology"/>
<organism evidence="7 8">
    <name type="scientific">Popillia japonica</name>
    <name type="common">Japanese beetle</name>
    <dbReference type="NCBI Taxonomy" id="7064"/>
    <lineage>
        <taxon>Eukaryota</taxon>
        <taxon>Metazoa</taxon>
        <taxon>Ecdysozoa</taxon>
        <taxon>Arthropoda</taxon>
        <taxon>Hexapoda</taxon>
        <taxon>Insecta</taxon>
        <taxon>Pterygota</taxon>
        <taxon>Neoptera</taxon>
        <taxon>Endopterygota</taxon>
        <taxon>Coleoptera</taxon>
        <taxon>Polyphaga</taxon>
        <taxon>Scarabaeiformia</taxon>
        <taxon>Scarabaeidae</taxon>
        <taxon>Rutelinae</taxon>
        <taxon>Popillia</taxon>
    </lineage>
</organism>
<evidence type="ECO:0000313" key="8">
    <source>
        <dbReference type="Proteomes" id="UP001458880"/>
    </source>
</evidence>
<dbReference type="PANTHER" id="PTHR13255:SF0">
    <property type="entry name" value="ATAXIN-10"/>
    <property type="match status" value="1"/>
</dbReference>
<dbReference type="AlphaFoldDB" id="A0AAW1MNC3"/>
<evidence type="ECO:0000256" key="2">
    <source>
        <dbReference type="ARBA" id="ARBA00018804"/>
    </source>
</evidence>
<gene>
    <name evidence="7" type="ORF">QE152_g5523</name>
</gene>
<feature type="domain" description="Ataxin-10" evidence="6">
    <location>
        <begin position="362"/>
        <end position="458"/>
    </location>
</feature>
<evidence type="ECO:0000256" key="3">
    <source>
        <dbReference type="ARBA" id="ARBA00022618"/>
    </source>
</evidence>
<dbReference type="Pfam" id="PF09759">
    <property type="entry name" value="Atx10homo_assoc"/>
    <property type="match status" value="1"/>
</dbReference>
<dbReference type="GO" id="GO:0051301">
    <property type="term" value="P:cell division"/>
    <property type="evidence" value="ECO:0007669"/>
    <property type="project" value="UniProtKB-KW"/>
</dbReference>
<comment type="caution">
    <text evidence="7">The sequence shown here is derived from an EMBL/GenBank/DDBJ whole genome shotgun (WGS) entry which is preliminary data.</text>
</comment>
<dbReference type="SUPFAM" id="SSF48371">
    <property type="entry name" value="ARM repeat"/>
    <property type="match status" value="2"/>
</dbReference>
<comment type="function">
    <text evidence="5">May play a role in the regulation of cytokinesis. May play a role in signaling by stimulating protein glycosylation. Induces neuritogenesis by activating the Ras-MAP kinase pathway and is necessary for the survival of cerebellar neurons. Does not appear to play a major role in ciliogenesis.</text>
</comment>
<keyword evidence="3" id="KW-0132">Cell division</keyword>
<accession>A0AAW1MNC3</accession>
<comment type="similarity">
    <text evidence="1">Belongs to the ataxin-10 family.</text>
</comment>
<reference evidence="7 8" key="1">
    <citation type="journal article" date="2024" name="BMC Genomics">
        <title>De novo assembly and annotation of Popillia japonica's genome with initial clues to its potential as an invasive pest.</title>
        <authorList>
            <person name="Cucini C."/>
            <person name="Boschi S."/>
            <person name="Funari R."/>
            <person name="Cardaioli E."/>
            <person name="Iannotti N."/>
            <person name="Marturano G."/>
            <person name="Paoli F."/>
            <person name="Bruttini M."/>
            <person name="Carapelli A."/>
            <person name="Frati F."/>
            <person name="Nardi F."/>
        </authorList>
    </citation>
    <scope>NUCLEOTIDE SEQUENCE [LARGE SCALE GENOMIC DNA]</scope>
    <source>
        <strain evidence="7">DMR45628</strain>
    </source>
</reference>
<evidence type="ECO:0000259" key="6">
    <source>
        <dbReference type="Pfam" id="PF09759"/>
    </source>
</evidence>
<dbReference type="InterPro" id="IPR051374">
    <property type="entry name" value="Ataxin-10/CTR86_families"/>
</dbReference>
<dbReference type="Gene3D" id="1.25.10.10">
    <property type="entry name" value="Leucine-rich Repeat Variant"/>
    <property type="match status" value="1"/>
</dbReference>
<evidence type="ECO:0000256" key="5">
    <source>
        <dbReference type="ARBA" id="ARBA00045173"/>
    </source>
</evidence>
<sequence>MFEQSNLKIHVLEILQDENWTKLSNVLEQEFNQTPNQVKVLEVTPDTVTVLSEALHIAREKLVEQNDLYFKTVKQIYKSLRNAVVYNPKGQILIAGSDTILNDTIKILGCLKENETGWDCLKMLLQFLSNLVIKNKLVSKKVWQLFSNDLKDLIRNNVCLYHSSALLYNIIHVNRHLLEENNDIIKYILDSYKQNNSNEYVTFLIELFLKNATLNKTYVNYNVENRMLCLEMMKEIIDDDKTWVTQELLDKTWVTQELLDVLSEQFKKKSDCILKTVTNYLKEIEPFEVTLLLDILASVSSDESYAEYLQKDKSLLINCAFLLKSIHEVGRNSENNFSVIPKLSQLDNSSDQEILEHPSYGFKASIVRMLANLCWKHRNNQDLVRELECIPLLLDCCNIDARNPFIIQWVIFAIRNVCENNTQNQDIIAAMSTDGVISSETLCQMGITLHSDEQQTITMMPLNSNK</sequence>
<evidence type="ECO:0000256" key="4">
    <source>
        <dbReference type="ARBA" id="ARBA00023306"/>
    </source>
</evidence>
<dbReference type="GO" id="GO:0031175">
    <property type="term" value="P:neuron projection development"/>
    <property type="evidence" value="ECO:0007669"/>
    <property type="project" value="TreeGrafter"/>
</dbReference>
<protein>
    <recommendedName>
        <fullName evidence="2">Ataxin-10</fullName>
    </recommendedName>
</protein>
<keyword evidence="4" id="KW-0131">Cell cycle</keyword>
<dbReference type="InterPro" id="IPR016024">
    <property type="entry name" value="ARM-type_fold"/>
</dbReference>
<keyword evidence="8" id="KW-1185">Reference proteome</keyword>
<dbReference type="InterPro" id="IPR011989">
    <property type="entry name" value="ARM-like"/>
</dbReference>
<dbReference type="GO" id="GO:0005829">
    <property type="term" value="C:cytosol"/>
    <property type="evidence" value="ECO:0007669"/>
    <property type="project" value="TreeGrafter"/>
</dbReference>
<name>A0AAW1MNC3_POPJA</name>
<dbReference type="PANTHER" id="PTHR13255">
    <property type="entry name" value="ATAXIN-10"/>
    <property type="match status" value="1"/>
</dbReference>
<dbReference type="InterPro" id="IPR019156">
    <property type="entry name" value="Ataxin-10_domain"/>
</dbReference>
<evidence type="ECO:0000256" key="1">
    <source>
        <dbReference type="ARBA" id="ARBA00008384"/>
    </source>
</evidence>